<dbReference type="SUPFAM" id="SSF63393">
    <property type="entry name" value="RNA polymerase subunits"/>
    <property type="match status" value="1"/>
</dbReference>
<keyword evidence="1" id="KW-0812">Transmembrane</keyword>
<dbReference type="InterPro" id="IPR029040">
    <property type="entry name" value="RPABC4/Spt4"/>
</dbReference>
<evidence type="ECO:0000313" key="3">
    <source>
        <dbReference type="Proteomes" id="UP001325680"/>
    </source>
</evidence>
<evidence type="ECO:0008006" key="4">
    <source>
        <dbReference type="Google" id="ProtNLM"/>
    </source>
</evidence>
<keyword evidence="1" id="KW-1133">Transmembrane helix</keyword>
<gene>
    <name evidence="2" type="ORF">U0035_11425</name>
</gene>
<keyword evidence="3" id="KW-1185">Reference proteome</keyword>
<dbReference type="PANTHER" id="PTHR37826:SF3">
    <property type="entry name" value="J DOMAIN-CONTAINING PROTEIN"/>
    <property type="match status" value="1"/>
</dbReference>
<sequence length="356" mass="40730">MQVLKEHPCPNCNSELNFDADKNALKCLHCGAIFPIEKSSQVVEENNIRVFKDAAAIPIEPVTTVIYKCSKCGQETQAGADIAFFECRSCGNNVLNPEAYKTRTITPTGILPFHLSKQEALDVFKQWIGKGFWNDSSLKELSLADKLEGHYVPFFTFDCQTYNQWEGYAGTYYYETIRTKDASGKEVTQSVQRTRWYWREGSFERFFDDILICGNTRITQDQINKIYPFNLQQVELFNPEYLLGWHARAFDKELSDTFDAARNEINDRVQREAAQHLADDTYKDLSVQTRYTSETFKQVILPVWLCQYLFKGKTYHFIINGQTGTISGNKPLSTSKIVIAVVIAIIVIAVLYGMSQ</sequence>
<dbReference type="Proteomes" id="UP001325680">
    <property type="component" value="Chromosome"/>
</dbReference>
<evidence type="ECO:0000256" key="1">
    <source>
        <dbReference type="SAM" id="Phobius"/>
    </source>
</evidence>
<keyword evidence="1" id="KW-0472">Membrane</keyword>
<protein>
    <recommendedName>
        <fullName evidence="4">TFIIB-type zinc ribbon-containing protein</fullName>
    </recommendedName>
</protein>
<evidence type="ECO:0000313" key="2">
    <source>
        <dbReference type="EMBL" id="WQD40760.1"/>
    </source>
</evidence>
<accession>A0ABZ0WDM2</accession>
<dbReference type="RefSeq" id="WP_114789928.1">
    <property type="nucleotide sequence ID" value="NZ_CP139960.1"/>
</dbReference>
<feature type="transmembrane region" description="Helical" evidence="1">
    <location>
        <begin position="337"/>
        <end position="354"/>
    </location>
</feature>
<reference evidence="2 3" key="1">
    <citation type="submission" date="2023-12" db="EMBL/GenBank/DDBJ databases">
        <title>Genome sequencing and assembly of bacterial species from a model synthetic community.</title>
        <authorList>
            <person name="Hogle S.L."/>
        </authorList>
    </citation>
    <scope>NUCLEOTIDE SEQUENCE [LARGE SCALE GENOMIC DNA]</scope>
    <source>
        <strain evidence="2 3">HAMBI_3031</strain>
    </source>
</reference>
<organism evidence="2 3">
    <name type="scientific">Niabella yanshanensis</name>
    <dbReference type="NCBI Taxonomy" id="577386"/>
    <lineage>
        <taxon>Bacteria</taxon>
        <taxon>Pseudomonadati</taxon>
        <taxon>Bacteroidota</taxon>
        <taxon>Chitinophagia</taxon>
        <taxon>Chitinophagales</taxon>
        <taxon>Chitinophagaceae</taxon>
        <taxon>Niabella</taxon>
    </lineage>
</organism>
<name>A0ABZ0WDM2_9BACT</name>
<dbReference type="PANTHER" id="PTHR37826">
    <property type="entry name" value="FLOTILLIN BAND_7_5 DOMAIN PROTEIN"/>
    <property type="match status" value="1"/>
</dbReference>
<dbReference type="SUPFAM" id="SSF158997">
    <property type="entry name" value="Trm112p-like"/>
    <property type="match status" value="1"/>
</dbReference>
<proteinExistence type="predicted"/>
<dbReference type="EMBL" id="CP139960">
    <property type="protein sequence ID" value="WQD40760.1"/>
    <property type="molecule type" value="Genomic_DNA"/>
</dbReference>